<evidence type="ECO:0000313" key="3">
    <source>
        <dbReference type="Proteomes" id="UP000509222"/>
    </source>
</evidence>
<dbReference type="AlphaFoldDB" id="A0A7H8Q8Q8"/>
<evidence type="ECO:0000259" key="1">
    <source>
        <dbReference type="PROSITE" id="PS51186"/>
    </source>
</evidence>
<dbReference type="InterPro" id="IPR016181">
    <property type="entry name" value="Acyl_CoA_acyltransferase"/>
</dbReference>
<dbReference type="InterPro" id="IPR000182">
    <property type="entry name" value="GNAT_dom"/>
</dbReference>
<dbReference type="CDD" id="cd04301">
    <property type="entry name" value="NAT_SF"/>
    <property type="match status" value="1"/>
</dbReference>
<accession>A0A7H8Q8Q8</accession>
<feature type="domain" description="N-acetyltransferase" evidence="1">
    <location>
        <begin position="7"/>
        <end position="134"/>
    </location>
</feature>
<keyword evidence="3" id="KW-1185">Reference proteome</keyword>
<dbReference type="SUPFAM" id="SSF55729">
    <property type="entry name" value="Acyl-CoA N-acyltransferases (Nat)"/>
    <property type="match status" value="1"/>
</dbReference>
<keyword evidence="2" id="KW-0808">Transferase</keyword>
<dbReference type="Proteomes" id="UP000509222">
    <property type="component" value="Chromosome"/>
</dbReference>
<reference evidence="2 3" key="1">
    <citation type="submission" date="2020-04" db="EMBL/GenBank/DDBJ databases">
        <authorList>
            <person name="Pajer P."/>
            <person name="Broz P."/>
        </authorList>
    </citation>
    <scope>NUCLEOTIDE SEQUENCE [LARGE SCALE GENOMIC DNA]</scope>
    <source>
        <strain evidence="3">NRL-ATB46093</strain>
    </source>
</reference>
<dbReference type="Pfam" id="PF13508">
    <property type="entry name" value="Acetyltransf_7"/>
    <property type="match status" value="1"/>
</dbReference>
<protein>
    <submittedName>
        <fullName evidence="2">GNAT family N-acetyltransferase</fullName>
    </submittedName>
</protein>
<reference evidence="3" key="2">
    <citation type="submission" date="2020-06" db="EMBL/GenBank/DDBJ databases">
        <title>Isolation of Planomicrobium glaciei.</title>
        <authorList>
            <person name="Malisova L."/>
            <person name="Safrankova R."/>
            <person name="Jakubu V."/>
            <person name="Spanelova P."/>
        </authorList>
    </citation>
    <scope>NUCLEOTIDE SEQUENCE [LARGE SCALE GENOMIC DNA]</scope>
    <source>
        <strain evidence="3">NRL-ATB46093</strain>
    </source>
</reference>
<dbReference type="PROSITE" id="PS51186">
    <property type="entry name" value="GNAT"/>
    <property type="match status" value="1"/>
</dbReference>
<dbReference type="Gene3D" id="3.40.630.30">
    <property type="match status" value="1"/>
</dbReference>
<evidence type="ECO:0000313" key="2">
    <source>
        <dbReference type="EMBL" id="QKX50210.1"/>
    </source>
</evidence>
<gene>
    <name evidence="2" type="ORF">HF394_06180</name>
</gene>
<proteinExistence type="predicted"/>
<organism evidence="2 3">
    <name type="scientific">Planococcus glaciei</name>
    <dbReference type="NCBI Taxonomy" id="459472"/>
    <lineage>
        <taxon>Bacteria</taxon>
        <taxon>Bacillati</taxon>
        <taxon>Bacillota</taxon>
        <taxon>Bacilli</taxon>
        <taxon>Bacillales</taxon>
        <taxon>Caryophanaceae</taxon>
        <taxon>Planococcus</taxon>
    </lineage>
</organism>
<sequence>MELRKTITIRRYEERDFPAIHALNKTEGWSNLVEKHEDTKQAWGHSNAAFIAEKDGGLVGCLRGLTDGHITLYVAELIVDKKLRGNGIGKELLAYAHTLYPKTRLELLASSTSSSYYELQGYRPFYGFRKTISE</sequence>
<name>A0A7H8Q8Q8_9BACL</name>
<dbReference type="GO" id="GO:0016747">
    <property type="term" value="F:acyltransferase activity, transferring groups other than amino-acyl groups"/>
    <property type="evidence" value="ECO:0007669"/>
    <property type="project" value="InterPro"/>
</dbReference>
<dbReference type="RefSeq" id="WP_176294276.1">
    <property type="nucleotide sequence ID" value="NZ_CP051177.1"/>
</dbReference>
<dbReference type="EMBL" id="CP051177">
    <property type="protein sequence ID" value="QKX50210.1"/>
    <property type="molecule type" value="Genomic_DNA"/>
</dbReference>